<organism evidence="4 5">
    <name type="scientific">Kingdonia uniflora</name>
    <dbReference type="NCBI Taxonomy" id="39325"/>
    <lineage>
        <taxon>Eukaryota</taxon>
        <taxon>Viridiplantae</taxon>
        <taxon>Streptophyta</taxon>
        <taxon>Embryophyta</taxon>
        <taxon>Tracheophyta</taxon>
        <taxon>Spermatophyta</taxon>
        <taxon>Magnoliopsida</taxon>
        <taxon>Ranunculales</taxon>
        <taxon>Circaeasteraceae</taxon>
        <taxon>Kingdonia</taxon>
    </lineage>
</organism>
<proteinExistence type="inferred from homology"/>
<keyword evidence="5" id="KW-1185">Reference proteome</keyword>
<dbReference type="InterPro" id="IPR011600">
    <property type="entry name" value="Pept_C14_caspase"/>
</dbReference>
<dbReference type="EMBL" id="JACGCM010002358">
    <property type="protein sequence ID" value="KAF6140576.1"/>
    <property type="molecule type" value="Genomic_DNA"/>
</dbReference>
<name>A0A7J7LD28_9MAGN</name>
<feature type="domain" description="Zinc finger LSD1-type" evidence="3">
    <location>
        <begin position="18"/>
        <end position="42"/>
    </location>
</feature>
<accession>A0A7J7LD28</accession>
<evidence type="ECO:0000256" key="1">
    <source>
        <dbReference type="ARBA" id="ARBA00009005"/>
    </source>
</evidence>
<dbReference type="PANTHER" id="PTHR48104">
    <property type="entry name" value="METACASPASE-4"/>
    <property type="match status" value="1"/>
</dbReference>
<dbReference type="GO" id="GO:0006508">
    <property type="term" value="P:proteolysis"/>
    <property type="evidence" value="ECO:0007669"/>
    <property type="project" value="InterPro"/>
</dbReference>
<dbReference type="OrthoDB" id="3223806at2759"/>
<dbReference type="GO" id="GO:0005737">
    <property type="term" value="C:cytoplasm"/>
    <property type="evidence" value="ECO:0007669"/>
    <property type="project" value="TreeGrafter"/>
</dbReference>
<dbReference type="Proteomes" id="UP000541444">
    <property type="component" value="Unassembled WGS sequence"/>
</dbReference>
<dbReference type="SUPFAM" id="SSF52129">
    <property type="entry name" value="Caspase-like"/>
    <property type="match status" value="1"/>
</dbReference>
<evidence type="ECO:0000313" key="4">
    <source>
        <dbReference type="EMBL" id="KAF6140576.1"/>
    </source>
</evidence>
<dbReference type="GO" id="GO:0004197">
    <property type="term" value="F:cysteine-type endopeptidase activity"/>
    <property type="evidence" value="ECO:0007669"/>
    <property type="project" value="InterPro"/>
</dbReference>
<evidence type="ECO:0008006" key="6">
    <source>
        <dbReference type="Google" id="ProtNLM"/>
    </source>
</evidence>
<dbReference type="PANTHER" id="PTHR48104:SF17">
    <property type="entry name" value="METACASPASE-3"/>
    <property type="match status" value="1"/>
</dbReference>
<sequence length="397" mass="43640">MHHRTKSNTTMASRKARCKGCGTKLLVPPETQTIRCAICQSVTKVRPQDTYDRVQDPVRQATGWLKSFMSDVSGKIDSISSSGNNYPTAPSSGYGYGYYPTPAVPWPLIYPSVHGNKRAVLCGISYRSQRYELKGTINDVNCMRFFLVEKLGFPNESILVLTEDERSPYCIPTKQNIRAALQWLVQGCKSGDLLVFHYSGHGAQQRNFNGDEVDGYDETLCPLDYKSQGVILDDEINATIVRPLPKGTTLHAIIDACHSGTILDLPLLCRMTYNGQYVWENHSPRSGAYNGTSGGLAVSLSGCDDNQTSADTSALSGNTMTGAMTYSFIQAAQSAPGLTYGCLINAMRNAIRQANTGVRINGPITSFLRKVLFTGLSQEPQLSSSEMFDIYRKPFLM</sequence>
<comment type="caution">
    <text evidence="4">The sequence shown here is derived from an EMBL/GenBank/DDBJ whole genome shotgun (WGS) entry which is preliminary data.</text>
</comment>
<protein>
    <recommendedName>
        <fullName evidence="6">Metacaspase-1-like</fullName>
    </recommendedName>
</protein>
<dbReference type="NCBIfam" id="TIGR01053">
    <property type="entry name" value="LSD1"/>
    <property type="match status" value="1"/>
</dbReference>
<evidence type="ECO:0000313" key="5">
    <source>
        <dbReference type="Proteomes" id="UP000541444"/>
    </source>
</evidence>
<feature type="domain" description="Peptidase C14 caspase" evidence="2">
    <location>
        <begin position="117"/>
        <end position="387"/>
    </location>
</feature>
<dbReference type="Pfam" id="PF00656">
    <property type="entry name" value="Peptidase_C14"/>
    <property type="match status" value="1"/>
</dbReference>
<comment type="similarity">
    <text evidence="1">Belongs to the peptidase C14B family.</text>
</comment>
<dbReference type="Gene3D" id="3.40.50.12660">
    <property type="match status" value="1"/>
</dbReference>
<dbReference type="InterPro" id="IPR029030">
    <property type="entry name" value="Caspase-like_dom_sf"/>
</dbReference>
<reference evidence="4 5" key="1">
    <citation type="journal article" date="2020" name="IScience">
        <title>Genome Sequencing of the Endangered Kingdonia uniflora (Circaeasteraceae, Ranunculales) Reveals Potential Mechanisms of Evolutionary Specialization.</title>
        <authorList>
            <person name="Sun Y."/>
            <person name="Deng T."/>
            <person name="Zhang A."/>
            <person name="Moore M.J."/>
            <person name="Landis J.B."/>
            <person name="Lin N."/>
            <person name="Zhang H."/>
            <person name="Zhang X."/>
            <person name="Huang J."/>
            <person name="Zhang X."/>
            <person name="Sun H."/>
            <person name="Wang H."/>
        </authorList>
    </citation>
    <scope>NUCLEOTIDE SEQUENCE [LARGE SCALE GENOMIC DNA]</scope>
    <source>
        <strain evidence="4">TB1705</strain>
        <tissue evidence="4">Leaf</tissue>
    </source>
</reference>
<dbReference type="InterPro" id="IPR050452">
    <property type="entry name" value="Metacaspase"/>
</dbReference>
<dbReference type="Pfam" id="PF06943">
    <property type="entry name" value="zf-LSD1"/>
    <property type="match status" value="1"/>
</dbReference>
<evidence type="ECO:0000259" key="3">
    <source>
        <dbReference type="Pfam" id="PF06943"/>
    </source>
</evidence>
<evidence type="ECO:0000259" key="2">
    <source>
        <dbReference type="Pfam" id="PF00656"/>
    </source>
</evidence>
<gene>
    <name evidence="4" type="ORF">GIB67_013869</name>
</gene>
<dbReference type="AlphaFoldDB" id="A0A7J7LD28"/>
<dbReference type="InterPro" id="IPR005735">
    <property type="entry name" value="Znf_LSD1"/>
</dbReference>